<dbReference type="Proteomes" id="UP001066276">
    <property type="component" value="Chromosome 3_1"/>
</dbReference>
<proteinExistence type="predicted"/>
<comment type="caution">
    <text evidence="1">The sequence shown here is derived from an EMBL/GenBank/DDBJ whole genome shotgun (WGS) entry which is preliminary data.</text>
</comment>
<accession>A0AAV7UCP4</accession>
<dbReference type="AlphaFoldDB" id="A0AAV7UCP4"/>
<name>A0AAV7UCP4_PLEWA</name>
<dbReference type="EMBL" id="JANPWB010000005">
    <property type="protein sequence ID" value="KAJ1186195.1"/>
    <property type="molecule type" value="Genomic_DNA"/>
</dbReference>
<keyword evidence="2" id="KW-1185">Reference proteome</keyword>
<evidence type="ECO:0000313" key="1">
    <source>
        <dbReference type="EMBL" id="KAJ1186195.1"/>
    </source>
</evidence>
<reference evidence="1" key="1">
    <citation type="journal article" date="2022" name="bioRxiv">
        <title>Sequencing and chromosome-scale assembly of the giantPleurodeles waltlgenome.</title>
        <authorList>
            <person name="Brown T."/>
            <person name="Elewa A."/>
            <person name="Iarovenko S."/>
            <person name="Subramanian E."/>
            <person name="Araus A.J."/>
            <person name="Petzold A."/>
            <person name="Susuki M."/>
            <person name="Suzuki K.-i.T."/>
            <person name="Hayashi T."/>
            <person name="Toyoda A."/>
            <person name="Oliveira C."/>
            <person name="Osipova E."/>
            <person name="Leigh N.D."/>
            <person name="Simon A."/>
            <person name="Yun M.H."/>
        </authorList>
    </citation>
    <scope>NUCLEOTIDE SEQUENCE</scope>
    <source>
        <strain evidence="1">20211129_DDA</strain>
        <tissue evidence="1">Liver</tissue>
    </source>
</reference>
<sequence>MDFIRPMYGLHESLSYTLVVADYLSTWVEWLSITGVAGEHPFTIADEAVPTRCPPRPLYLGHCRCRSLPSAHSCRSARRASHLRRRYAALLGFSASRYPRSSMTPEEGRRRSTPLPACRSTHIGTSEGIGVCINARWSARTPEVALSTACAEARPGCSEAGLFT</sequence>
<evidence type="ECO:0000313" key="2">
    <source>
        <dbReference type="Proteomes" id="UP001066276"/>
    </source>
</evidence>
<gene>
    <name evidence="1" type="ORF">NDU88_002978</name>
</gene>
<protein>
    <submittedName>
        <fullName evidence="1">Uncharacterized protein</fullName>
    </submittedName>
</protein>
<organism evidence="1 2">
    <name type="scientific">Pleurodeles waltl</name>
    <name type="common">Iberian ribbed newt</name>
    <dbReference type="NCBI Taxonomy" id="8319"/>
    <lineage>
        <taxon>Eukaryota</taxon>
        <taxon>Metazoa</taxon>
        <taxon>Chordata</taxon>
        <taxon>Craniata</taxon>
        <taxon>Vertebrata</taxon>
        <taxon>Euteleostomi</taxon>
        <taxon>Amphibia</taxon>
        <taxon>Batrachia</taxon>
        <taxon>Caudata</taxon>
        <taxon>Salamandroidea</taxon>
        <taxon>Salamandridae</taxon>
        <taxon>Pleurodelinae</taxon>
        <taxon>Pleurodeles</taxon>
    </lineage>
</organism>